<accession>A0ABZ1IL44</accession>
<dbReference type="RefSeq" id="WP_326837809.1">
    <property type="nucleotide sequence ID" value="NZ_CP142149.1"/>
</dbReference>
<dbReference type="Proteomes" id="UP001330812">
    <property type="component" value="Chromosome"/>
</dbReference>
<organism evidence="1 2">
    <name type="scientific">Amycolatopsis rhabdoformis</name>
    <dbReference type="NCBI Taxonomy" id="1448059"/>
    <lineage>
        <taxon>Bacteria</taxon>
        <taxon>Bacillati</taxon>
        <taxon>Actinomycetota</taxon>
        <taxon>Actinomycetes</taxon>
        <taxon>Pseudonocardiales</taxon>
        <taxon>Pseudonocardiaceae</taxon>
        <taxon>Amycolatopsis</taxon>
    </lineage>
</organism>
<dbReference type="EMBL" id="CP142149">
    <property type="protein sequence ID" value="WSE35002.1"/>
    <property type="molecule type" value="Genomic_DNA"/>
</dbReference>
<gene>
    <name evidence="1" type="ORF">VSH64_23510</name>
</gene>
<name>A0ABZ1IL44_9PSEU</name>
<reference evidence="1 2" key="1">
    <citation type="journal article" date="2015" name="Int. J. Syst. Evol. Microbiol.">
        <title>Amycolatopsis rhabdoformis sp. nov., an actinomycete isolated from a tropical forest soil.</title>
        <authorList>
            <person name="Souza W.R."/>
            <person name="Silva R.E."/>
            <person name="Goodfellow M."/>
            <person name="Busarakam K."/>
            <person name="Figueiro F.S."/>
            <person name="Ferreira D."/>
            <person name="Rodrigues-Filho E."/>
            <person name="Moraes L.A.B."/>
            <person name="Zucchi T.D."/>
        </authorList>
    </citation>
    <scope>NUCLEOTIDE SEQUENCE [LARGE SCALE GENOMIC DNA]</scope>
    <source>
        <strain evidence="1 2">NCIMB 14900</strain>
    </source>
</reference>
<dbReference type="Pfam" id="PF13031">
    <property type="entry name" value="DUF3892"/>
    <property type="match status" value="1"/>
</dbReference>
<proteinExistence type="predicted"/>
<dbReference type="InterPro" id="IPR024997">
    <property type="entry name" value="DUF3892"/>
</dbReference>
<protein>
    <submittedName>
        <fullName evidence="1">DUF3892 domain-containing protein</fullName>
    </submittedName>
</protein>
<sequence>MTIRITAIRLSGGQGHEHISHLWWTNPGDGSTGNNTRAGIVDWIENKNGKAYTEDAHGNRADVAVRKPAHGSKYLQTHADGVWTNNLLALPHK</sequence>
<evidence type="ECO:0000313" key="2">
    <source>
        <dbReference type="Proteomes" id="UP001330812"/>
    </source>
</evidence>
<evidence type="ECO:0000313" key="1">
    <source>
        <dbReference type="EMBL" id="WSE35002.1"/>
    </source>
</evidence>
<keyword evidence="2" id="KW-1185">Reference proteome</keyword>